<reference evidence="2" key="1">
    <citation type="submission" date="2024-07" db="EMBL/GenBank/DDBJ databases">
        <title>Two chromosome-level genome assemblies of Korean endemic species Abeliophyllum distichum and Forsythia ovata (Oleaceae).</title>
        <authorList>
            <person name="Jang H."/>
        </authorList>
    </citation>
    <scope>NUCLEOTIDE SEQUENCE [LARGE SCALE GENOMIC DNA]</scope>
</reference>
<comment type="caution">
    <text evidence="1">The sequence shown here is derived from an EMBL/GenBank/DDBJ whole genome shotgun (WGS) entry which is preliminary data.</text>
</comment>
<name>A0ABD1PGS7_9LAMI</name>
<gene>
    <name evidence="1" type="ORF">Adt_45191</name>
</gene>
<keyword evidence="2" id="KW-1185">Reference proteome</keyword>
<protein>
    <submittedName>
        <fullName evidence="1">Uncharacterized protein</fullName>
    </submittedName>
</protein>
<dbReference type="Proteomes" id="UP001604336">
    <property type="component" value="Unassembled WGS sequence"/>
</dbReference>
<evidence type="ECO:0000313" key="2">
    <source>
        <dbReference type="Proteomes" id="UP001604336"/>
    </source>
</evidence>
<dbReference type="EMBL" id="JBFOLK010000014">
    <property type="protein sequence ID" value="KAL2461771.1"/>
    <property type="molecule type" value="Genomic_DNA"/>
</dbReference>
<accession>A0ABD1PGS7</accession>
<dbReference type="AlphaFoldDB" id="A0ABD1PGS7"/>
<organism evidence="1 2">
    <name type="scientific">Abeliophyllum distichum</name>
    <dbReference type="NCBI Taxonomy" id="126358"/>
    <lineage>
        <taxon>Eukaryota</taxon>
        <taxon>Viridiplantae</taxon>
        <taxon>Streptophyta</taxon>
        <taxon>Embryophyta</taxon>
        <taxon>Tracheophyta</taxon>
        <taxon>Spermatophyta</taxon>
        <taxon>Magnoliopsida</taxon>
        <taxon>eudicotyledons</taxon>
        <taxon>Gunneridae</taxon>
        <taxon>Pentapetalae</taxon>
        <taxon>asterids</taxon>
        <taxon>lamiids</taxon>
        <taxon>Lamiales</taxon>
        <taxon>Oleaceae</taxon>
        <taxon>Forsythieae</taxon>
        <taxon>Abeliophyllum</taxon>
    </lineage>
</organism>
<proteinExistence type="predicted"/>
<sequence>MASPVDVVPVFGNHHQSLYWPEKRPSLLREKKSSAGECFCFKADGAGLASPVSAAVSGWRRWMVARDSGQAAQVWSRRNACFWRDNSGADPQVIGPGHAEKLARTKVWAGLWIRVHGLLI</sequence>
<evidence type="ECO:0000313" key="1">
    <source>
        <dbReference type="EMBL" id="KAL2461771.1"/>
    </source>
</evidence>